<evidence type="ECO:0000256" key="2">
    <source>
        <dbReference type="ARBA" id="ARBA00011255"/>
    </source>
</evidence>
<dbReference type="GO" id="GO:0071973">
    <property type="term" value="P:bacterial-type flagellum-dependent cell motility"/>
    <property type="evidence" value="ECO:0007669"/>
    <property type="project" value="TreeGrafter"/>
</dbReference>
<dbReference type="HOGENOM" id="CLU_015182_0_1_9"/>
<dbReference type="STRING" id="1294142.CINTURNW_0861"/>
<evidence type="ECO:0000256" key="1">
    <source>
        <dbReference type="ARBA" id="ARBA00009764"/>
    </source>
</evidence>
<keyword evidence="8" id="KW-0966">Cell projection</keyword>
<organism evidence="8 9">
    <name type="scientific">Clostridium intestinale URNW</name>
    <dbReference type="NCBI Taxonomy" id="1294142"/>
    <lineage>
        <taxon>Bacteria</taxon>
        <taxon>Bacillati</taxon>
        <taxon>Bacillota</taxon>
        <taxon>Clostridia</taxon>
        <taxon>Eubacteriales</taxon>
        <taxon>Clostridiaceae</taxon>
        <taxon>Clostridium</taxon>
    </lineage>
</organism>
<comment type="function">
    <text evidence="5">Required for morphogenesis and for the elongation of the flagellar filament by facilitating polymerization of the flagellin monomers at the tip of growing filament. Forms a capping structure, which prevents flagellin subunits (transported through the central channel of the flagellum) from leaking out without polymerization at the distal end.</text>
</comment>
<dbReference type="AlphaFoldDB" id="U2NR44"/>
<evidence type="ECO:0000256" key="5">
    <source>
        <dbReference type="RuleBase" id="RU362066"/>
    </source>
</evidence>
<dbReference type="PANTHER" id="PTHR30288">
    <property type="entry name" value="FLAGELLAR CAP/ASSEMBLY PROTEIN FLID"/>
    <property type="match status" value="1"/>
</dbReference>
<dbReference type="GO" id="GO:0009421">
    <property type="term" value="C:bacterial-type flagellum filament cap"/>
    <property type="evidence" value="ECO:0007669"/>
    <property type="project" value="InterPro"/>
</dbReference>
<keyword evidence="8" id="KW-0969">Cilium</keyword>
<dbReference type="EMBL" id="APJA01000009">
    <property type="protein sequence ID" value="ERK31633.1"/>
    <property type="molecule type" value="Genomic_DNA"/>
</dbReference>
<sequence>MTGLATGMDTDAMVKQAMQAYQLKVDQAKQARDLQVFKQTLYRDAIKDLRGIFTKYTDISKPDSLLLTKNYGTSKFTSTNEGEVTAEGLPNAVLGNYKVEVQKVATTAKLELDNFDNIKGQKITINISGKAVDVDLTDIEDGNNISNSDMIKRLNNAMKAAGVAGKFSTSDISGKIILQSTNTGSDQKIEISKFTNKEIAYTIAKYEDIKGENLEFTVDGNIISVDLSTIPSEVTDVERKLVTLEKINQAIKGSGVEARYEEVALKNEDGSLKKDESGKVITETRIITTSKEAVEGNSITLKIGDGTKTAIESKVGKNDTVSIVKGMDGTNALVKITDTYGNTTLDQNGVAGFNTYQSNEITIDGVKFKINDITSSPVTISGTTDTSKLADKLKEFVKDYNEAIGKITTKLNEKKDFNYKPLTQEQKSDMTEDQIKKWEDKVKQGLLKRDNDLTGITSQLRSAFYDSIKGTNLNIKSLGIDFSNDVEKAGQLVIDEDKLSKALAENSEDVVKLFTQSAPSGTTDKKEIYNNSGIFQRIRTILNDSVMTSASPFLKKVGYEGTSTYSNNDITNDLLKREKQISYMESSLADRETRLYQKYASLETIMNKYNSQSAWLTQQFSS</sequence>
<keyword evidence="9" id="KW-1185">Reference proteome</keyword>
<reference evidence="8 9" key="1">
    <citation type="journal article" date="2013" name="Genome Announc.">
        <title>Draft Genome Sequence of the Hydrogen- and Ethanol-Producing Bacterium Clostridium intestinale Strain URNW.</title>
        <authorList>
            <person name="Lal S."/>
            <person name="Ramachandran U."/>
            <person name="Zhang X."/>
            <person name="Sparling R."/>
            <person name="Levin D.B."/>
        </authorList>
    </citation>
    <scope>NUCLEOTIDE SEQUENCE [LARGE SCALE GENOMIC DNA]</scope>
    <source>
        <strain evidence="8 9">URNW</strain>
    </source>
</reference>
<dbReference type="PANTHER" id="PTHR30288:SF0">
    <property type="entry name" value="FLAGELLAR HOOK-ASSOCIATED PROTEIN 2"/>
    <property type="match status" value="1"/>
</dbReference>
<evidence type="ECO:0000259" key="6">
    <source>
        <dbReference type="Pfam" id="PF02465"/>
    </source>
</evidence>
<name>U2NR44_9CLOT</name>
<proteinExistence type="inferred from homology"/>
<evidence type="ECO:0000259" key="7">
    <source>
        <dbReference type="Pfam" id="PF07195"/>
    </source>
</evidence>
<dbReference type="GO" id="GO:0007155">
    <property type="term" value="P:cell adhesion"/>
    <property type="evidence" value="ECO:0007669"/>
    <property type="project" value="InterPro"/>
</dbReference>
<protein>
    <recommendedName>
        <fullName evidence="5">Flagellar hook-associated protein 2</fullName>
        <shortName evidence="5">HAP2</shortName>
    </recommendedName>
    <alternativeName>
        <fullName evidence="5">Flagellar cap protein</fullName>
    </alternativeName>
</protein>
<evidence type="ECO:0000313" key="8">
    <source>
        <dbReference type="EMBL" id="ERK31633.1"/>
    </source>
</evidence>
<comment type="subunit">
    <text evidence="2 5">Homopentamer.</text>
</comment>
<dbReference type="Pfam" id="PF02465">
    <property type="entry name" value="FliD_N"/>
    <property type="match status" value="1"/>
</dbReference>
<dbReference type="GO" id="GO:0005576">
    <property type="term" value="C:extracellular region"/>
    <property type="evidence" value="ECO:0007669"/>
    <property type="project" value="UniProtKB-SubCell"/>
</dbReference>
<dbReference type="InterPro" id="IPR040026">
    <property type="entry name" value="FliD"/>
</dbReference>
<dbReference type="Pfam" id="PF07195">
    <property type="entry name" value="FliD_C"/>
    <property type="match status" value="1"/>
</dbReference>
<feature type="domain" description="Flagellar hook-associated protein 2 N-terminal" evidence="6">
    <location>
        <begin position="6"/>
        <end position="107"/>
    </location>
</feature>
<dbReference type="PATRIC" id="fig|1294142.3.peg.862"/>
<evidence type="ECO:0000313" key="9">
    <source>
        <dbReference type="Proteomes" id="UP000016721"/>
    </source>
</evidence>
<accession>U2NR44</accession>
<dbReference type="GO" id="GO:0009424">
    <property type="term" value="C:bacterial-type flagellum hook"/>
    <property type="evidence" value="ECO:0007669"/>
    <property type="project" value="UniProtKB-UniRule"/>
</dbReference>
<keyword evidence="5" id="KW-0964">Secreted</keyword>
<gene>
    <name evidence="8" type="ORF">CINTURNW_0861</name>
</gene>
<keyword evidence="3" id="KW-0175">Coiled coil</keyword>
<dbReference type="InterPro" id="IPR010809">
    <property type="entry name" value="FliD_C"/>
</dbReference>
<keyword evidence="4 5" id="KW-0975">Bacterial flagellum</keyword>
<keyword evidence="8" id="KW-0282">Flagellum</keyword>
<dbReference type="InterPro" id="IPR003481">
    <property type="entry name" value="FliD_N"/>
</dbReference>
<evidence type="ECO:0000256" key="3">
    <source>
        <dbReference type="ARBA" id="ARBA00023054"/>
    </source>
</evidence>
<feature type="domain" description="Flagellar hook-associated protein 2 C-terminal" evidence="7">
    <location>
        <begin position="355"/>
        <end position="611"/>
    </location>
</feature>
<comment type="subcellular location">
    <subcellularLocation>
        <location evidence="5">Secreted</location>
    </subcellularLocation>
    <subcellularLocation>
        <location evidence="5">Bacterial flagellum</location>
    </subcellularLocation>
</comment>
<dbReference type="eggNOG" id="COG1345">
    <property type="taxonomic scope" value="Bacteria"/>
</dbReference>
<evidence type="ECO:0000256" key="4">
    <source>
        <dbReference type="ARBA" id="ARBA00023143"/>
    </source>
</evidence>
<comment type="similarity">
    <text evidence="1 5">Belongs to the FliD family.</text>
</comment>
<dbReference type="Proteomes" id="UP000016721">
    <property type="component" value="Unassembled WGS sequence"/>
</dbReference>
<comment type="caution">
    <text evidence="8">The sequence shown here is derived from an EMBL/GenBank/DDBJ whole genome shotgun (WGS) entry which is preliminary data.</text>
</comment>